<reference evidence="1 2" key="1">
    <citation type="journal article" date="2018" name="Nat. Ecol. Evol.">
        <title>Pezizomycetes genomes reveal the molecular basis of ectomycorrhizal truffle lifestyle.</title>
        <authorList>
            <person name="Murat C."/>
            <person name="Payen T."/>
            <person name="Noel B."/>
            <person name="Kuo A."/>
            <person name="Morin E."/>
            <person name="Chen J."/>
            <person name="Kohler A."/>
            <person name="Krizsan K."/>
            <person name="Balestrini R."/>
            <person name="Da Silva C."/>
            <person name="Montanini B."/>
            <person name="Hainaut M."/>
            <person name="Levati E."/>
            <person name="Barry K.W."/>
            <person name="Belfiori B."/>
            <person name="Cichocki N."/>
            <person name="Clum A."/>
            <person name="Dockter R.B."/>
            <person name="Fauchery L."/>
            <person name="Guy J."/>
            <person name="Iotti M."/>
            <person name="Le Tacon F."/>
            <person name="Lindquist E.A."/>
            <person name="Lipzen A."/>
            <person name="Malagnac F."/>
            <person name="Mello A."/>
            <person name="Molinier V."/>
            <person name="Miyauchi S."/>
            <person name="Poulain J."/>
            <person name="Riccioni C."/>
            <person name="Rubini A."/>
            <person name="Sitrit Y."/>
            <person name="Splivallo R."/>
            <person name="Traeger S."/>
            <person name="Wang M."/>
            <person name="Zifcakova L."/>
            <person name="Wipf D."/>
            <person name="Zambonelli A."/>
            <person name="Paolocci F."/>
            <person name="Nowrousian M."/>
            <person name="Ottonello S."/>
            <person name="Baldrian P."/>
            <person name="Spatafora J.W."/>
            <person name="Henrissat B."/>
            <person name="Nagy L.G."/>
            <person name="Aury J.M."/>
            <person name="Wincker P."/>
            <person name="Grigoriev I.V."/>
            <person name="Bonfante P."/>
            <person name="Martin F.M."/>
        </authorList>
    </citation>
    <scope>NUCLEOTIDE SEQUENCE [LARGE SCALE GENOMIC DNA]</scope>
    <source>
        <strain evidence="1 2">120613-1</strain>
    </source>
</reference>
<dbReference type="AlphaFoldDB" id="A0A3N4JYJ6"/>
<gene>
    <name evidence="1" type="ORF">L873DRAFT_1801068</name>
</gene>
<organism evidence="1 2">
    <name type="scientific">Choiromyces venosus 120613-1</name>
    <dbReference type="NCBI Taxonomy" id="1336337"/>
    <lineage>
        <taxon>Eukaryota</taxon>
        <taxon>Fungi</taxon>
        <taxon>Dikarya</taxon>
        <taxon>Ascomycota</taxon>
        <taxon>Pezizomycotina</taxon>
        <taxon>Pezizomycetes</taxon>
        <taxon>Pezizales</taxon>
        <taxon>Tuberaceae</taxon>
        <taxon>Choiromyces</taxon>
    </lineage>
</organism>
<protein>
    <submittedName>
        <fullName evidence="1">Uncharacterized protein</fullName>
    </submittedName>
</protein>
<dbReference type="Proteomes" id="UP000276215">
    <property type="component" value="Unassembled WGS sequence"/>
</dbReference>
<name>A0A3N4JYJ6_9PEZI</name>
<accession>A0A3N4JYJ6</accession>
<keyword evidence="2" id="KW-1185">Reference proteome</keyword>
<evidence type="ECO:0000313" key="1">
    <source>
        <dbReference type="EMBL" id="RPB03400.1"/>
    </source>
</evidence>
<proteinExistence type="predicted"/>
<sequence length="58" mass="6891">MDTSIIEQIMEVLLDYDPIERTSMIEVIEHALKLGDPRRRLILSQKKACSWREFAKSW</sequence>
<evidence type="ECO:0000313" key="2">
    <source>
        <dbReference type="Proteomes" id="UP000276215"/>
    </source>
</evidence>
<dbReference type="EMBL" id="ML120363">
    <property type="protein sequence ID" value="RPB03400.1"/>
    <property type="molecule type" value="Genomic_DNA"/>
</dbReference>